<dbReference type="Proteomes" id="UP000746690">
    <property type="component" value="Unassembled WGS sequence"/>
</dbReference>
<protein>
    <submittedName>
        <fullName evidence="1">Uncharacterized protein</fullName>
    </submittedName>
</protein>
<comment type="caution">
    <text evidence="1">The sequence shown here is derived from an EMBL/GenBank/DDBJ whole genome shotgun (WGS) entry which is preliminary data.</text>
</comment>
<keyword evidence="2" id="KW-1185">Reference proteome</keyword>
<reference evidence="1 2" key="1">
    <citation type="submission" date="2020-04" db="EMBL/GenBank/DDBJ databases">
        <title>A Flavivirga sp. nov.</title>
        <authorList>
            <person name="Sun X."/>
        </authorList>
    </citation>
    <scope>NUCLEOTIDE SEQUENCE [LARGE SCALE GENOMIC DNA]</scope>
    <source>
        <strain evidence="1 2">Y03</strain>
    </source>
</reference>
<dbReference type="RefSeq" id="WP_169671078.1">
    <property type="nucleotide sequence ID" value="NZ_JABBHF010000003.1"/>
</dbReference>
<accession>A0ABX1RUZ1</accession>
<name>A0ABX1RUZ1_9FLAO</name>
<organism evidence="1 2">
    <name type="scientific">Flavivirga algicola</name>
    <dbReference type="NCBI Taxonomy" id="2729136"/>
    <lineage>
        <taxon>Bacteria</taxon>
        <taxon>Pseudomonadati</taxon>
        <taxon>Bacteroidota</taxon>
        <taxon>Flavobacteriia</taxon>
        <taxon>Flavobacteriales</taxon>
        <taxon>Flavobacteriaceae</taxon>
        <taxon>Flavivirga</taxon>
    </lineage>
</organism>
<proteinExistence type="predicted"/>
<evidence type="ECO:0000313" key="2">
    <source>
        <dbReference type="Proteomes" id="UP000746690"/>
    </source>
</evidence>
<gene>
    <name evidence="1" type="ORF">HHX25_05630</name>
</gene>
<evidence type="ECO:0000313" key="1">
    <source>
        <dbReference type="EMBL" id="NMH86976.1"/>
    </source>
</evidence>
<dbReference type="EMBL" id="JABBHF010000003">
    <property type="protein sequence ID" value="NMH86976.1"/>
    <property type="molecule type" value="Genomic_DNA"/>
</dbReference>
<sequence>MANNKYVLIYTCFILSVLTLNCRHVKNEAFFVEDIIEKQPEAVFEVRHAFLDSTKLGINFKPQGNYSDIKSGIVNDRAYFKSLYESNSLKAIDSASNYLYSKLINNIVPFWYGTPWDFNGYTNVPNQGEIACGYFVSTTLKHLGFNLNRYKMAQKSGLTEAKILQSKTELKIFSNLSFDTLKLKLNTIYNDGIYFVGLDNHVGYVLIKDKELYFLHASYYDNKVLIELAETSPCFVSNLYVFAEITTNEKLVKHWIFNTVLTVPPNN</sequence>